<dbReference type="PANTHER" id="PTHR11742">
    <property type="entry name" value="MANNOSYL-OLIGOSACCHARIDE ALPHA-1,2-MANNOSIDASE-RELATED"/>
    <property type="match status" value="1"/>
</dbReference>
<feature type="disulfide bond" evidence="8">
    <location>
        <begin position="468"/>
        <end position="497"/>
    </location>
</feature>
<dbReference type="GO" id="GO:0036503">
    <property type="term" value="P:ERAD pathway"/>
    <property type="evidence" value="ECO:0007669"/>
    <property type="project" value="UniProtKB-ARBA"/>
</dbReference>
<comment type="similarity">
    <text evidence="3 9">Belongs to the glycosyl hydrolase 47 family.</text>
</comment>
<feature type="transmembrane region" description="Helical" evidence="10">
    <location>
        <begin position="78"/>
        <end position="99"/>
    </location>
</feature>
<feature type="active site" description="Proton donor" evidence="6">
    <location>
        <position position="259"/>
    </location>
</feature>
<evidence type="ECO:0000256" key="3">
    <source>
        <dbReference type="ARBA" id="ARBA00007658"/>
    </source>
</evidence>
<name>A0AA39X1F8_9PEZI</name>
<dbReference type="EC" id="3.2.1.-" evidence="9"/>
<keyword evidence="4 9" id="KW-0378">Hydrolase</keyword>
<evidence type="ECO:0000256" key="5">
    <source>
        <dbReference type="ARBA" id="ARBA00023157"/>
    </source>
</evidence>
<sequence>MQQRGAPPEASSLSVSLNKLRPLPVSGANNFALPRKGSQRTQEGGLLTAYLLPYVQTMVAPHAQTFDWAAHAKAPHRFIAVAVAVVITIVAVTLLGVLLPRRSAAAGAAQCTSKNNVCFQSSSFVDVFGFDLASAPQWHPVSTIQQLPVATPTLQALNQVQHDFINYVHHNKSKARQDAVRAAFVRSWNSYKKHAWLQDELTPVTGAGKTTFGGWAATLVDSLDTLWIMGLQDDFYTAAAAAARIDWAKTDDTGLNVFETTIRHLGGLLSAYDLSSEHALLEKATELANMLYMAFDTPNRLPAFWLDFGKAKQGLQTAGLHDPSAAPCSLSLEFTRLAQLTADSRFYDAISRVTDFLERTQSETKLPGMWPKWINFRNERVDGDSAFSLGAESDSLYEYLLKMAALLNGQSPRYETMYRAAMNASVNHLLFRPMIPDEEAGKGILFMGNAYAHDDRIDRISESQHLSCFTGGMFGLGGKLFDIPDHVDIGERLARGCAWAYSAFPTGLMPEVSNIMACDFLQSACSWDEQKWWREGNPWLTKGFTDMPDPRYNLRPEAIESLFLLYRITGKEDLRDIAWTMFNSVMNATKTEFANSAITDVTVDYETKKLDSMESFWMAETLKYFYLMFSPPELISLDEFVFSTEAHPFRLPQR</sequence>
<comment type="cofactor">
    <cofactor evidence="1 7">
        <name>Ca(2+)</name>
        <dbReference type="ChEBI" id="CHEBI:29108"/>
    </cofactor>
</comment>
<evidence type="ECO:0000256" key="2">
    <source>
        <dbReference type="ARBA" id="ARBA00004922"/>
    </source>
</evidence>
<evidence type="ECO:0000256" key="6">
    <source>
        <dbReference type="PIRSR" id="PIRSR601382-1"/>
    </source>
</evidence>
<dbReference type="InterPro" id="IPR050749">
    <property type="entry name" value="Glycosyl_Hydrolase_47"/>
</dbReference>
<keyword evidence="12" id="KW-1185">Reference proteome</keyword>
<evidence type="ECO:0000256" key="7">
    <source>
        <dbReference type="PIRSR" id="PIRSR601382-2"/>
    </source>
</evidence>
<keyword evidence="10" id="KW-0812">Transmembrane</keyword>
<dbReference type="AlphaFoldDB" id="A0AA39X1F8"/>
<evidence type="ECO:0000256" key="4">
    <source>
        <dbReference type="ARBA" id="ARBA00022801"/>
    </source>
</evidence>
<protein>
    <recommendedName>
        <fullName evidence="9">alpha-1,2-Mannosidase</fullName>
        <ecNumber evidence="9">3.2.1.-</ecNumber>
    </recommendedName>
</protein>
<dbReference type="GO" id="GO:0016020">
    <property type="term" value="C:membrane"/>
    <property type="evidence" value="ECO:0007669"/>
    <property type="project" value="InterPro"/>
</dbReference>
<dbReference type="Gene3D" id="1.50.10.10">
    <property type="match status" value="1"/>
</dbReference>
<dbReference type="GO" id="GO:0005975">
    <property type="term" value="P:carbohydrate metabolic process"/>
    <property type="evidence" value="ECO:0007669"/>
    <property type="project" value="InterPro"/>
</dbReference>
<keyword evidence="9" id="KW-0326">Glycosidase</keyword>
<dbReference type="EMBL" id="JAULSR010000003">
    <property type="protein sequence ID" value="KAK0625495.1"/>
    <property type="molecule type" value="Genomic_DNA"/>
</dbReference>
<keyword evidence="10" id="KW-1133">Transmembrane helix</keyword>
<organism evidence="11 12">
    <name type="scientific">Bombardia bombarda</name>
    <dbReference type="NCBI Taxonomy" id="252184"/>
    <lineage>
        <taxon>Eukaryota</taxon>
        <taxon>Fungi</taxon>
        <taxon>Dikarya</taxon>
        <taxon>Ascomycota</taxon>
        <taxon>Pezizomycotina</taxon>
        <taxon>Sordariomycetes</taxon>
        <taxon>Sordariomycetidae</taxon>
        <taxon>Sordariales</taxon>
        <taxon>Lasiosphaeriaceae</taxon>
        <taxon>Bombardia</taxon>
    </lineage>
</organism>
<feature type="active site" evidence="6">
    <location>
        <position position="557"/>
    </location>
</feature>
<dbReference type="InterPro" id="IPR012341">
    <property type="entry name" value="6hp_glycosidase-like_sf"/>
</dbReference>
<dbReference type="Pfam" id="PF01532">
    <property type="entry name" value="Glyco_hydro_47"/>
    <property type="match status" value="1"/>
</dbReference>
<dbReference type="SUPFAM" id="SSF48225">
    <property type="entry name" value="Seven-hairpin glycosidases"/>
    <property type="match status" value="1"/>
</dbReference>
<comment type="caution">
    <text evidence="11">The sequence shown here is derived from an EMBL/GenBank/DDBJ whole genome shotgun (WGS) entry which is preliminary data.</text>
</comment>
<dbReference type="PANTHER" id="PTHR11742:SF89">
    <property type="entry name" value="ALPHA-1,2-MANNOSIDASE"/>
    <property type="match status" value="1"/>
</dbReference>
<keyword evidence="7" id="KW-0106">Calcium</keyword>
<feature type="active site" evidence="6">
    <location>
        <position position="394"/>
    </location>
</feature>
<feature type="binding site" evidence="7">
    <location>
        <position position="644"/>
    </location>
    <ligand>
        <name>Ca(2+)</name>
        <dbReference type="ChEBI" id="CHEBI:29108"/>
    </ligand>
</feature>
<evidence type="ECO:0000256" key="10">
    <source>
        <dbReference type="SAM" id="Phobius"/>
    </source>
</evidence>
<accession>A0AA39X1F8</accession>
<gene>
    <name evidence="11" type="ORF">B0T17DRAFT_508481</name>
</gene>
<dbReference type="FunFam" id="1.50.10.10:FF:000037">
    <property type="entry name" value="alpha-1,2-Mannosidase"/>
    <property type="match status" value="1"/>
</dbReference>
<reference evidence="11" key="1">
    <citation type="submission" date="2023-06" db="EMBL/GenBank/DDBJ databases">
        <title>Genome-scale phylogeny and comparative genomics of the fungal order Sordariales.</title>
        <authorList>
            <consortium name="Lawrence Berkeley National Laboratory"/>
            <person name="Hensen N."/>
            <person name="Bonometti L."/>
            <person name="Westerberg I."/>
            <person name="Brannstrom I.O."/>
            <person name="Guillou S."/>
            <person name="Cros-Aarteil S."/>
            <person name="Calhoun S."/>
            <person name="Haridas S."/>
            <person name="Kuo A."/>
            <person name="Mondo S."/>
            <person name="Pangilinan J."/>
            <person name="Riley R."/>
            <person name="LaButti K."/>
            <person name="Andreopoulos B."/>
            <person name="Lipzen A."/>
            <person name="Chen C."/>
            <person name="Yanf M."/>
            <person name="Daum C."/>
            <person name="Ng V."/>
            <person name="Clum A."/>
            <person name="Steindorff A."/>
            <person name="Ohm R."/>
            <person name="Martin F."/>
            <person name="Silar P."/>
            <person name="Natvig D."/>
            <person name="Lalanne C."/>
            <person name="Gautier V."/>
            <person name="Ament-velasquez S.L."/>
            <person name="Kruys A."/>
            <person name="Hutchinson M.I."/>
            <person name="Powell A.J."/>
            <person name="Barry K."/>
            <person name="Miller A.N."/>
            <person name="Grigoriev I.V."/>
            <person name="Debuchy R."/>
            <person name="Gladieux P."/>
            <person name="Thoren M.H."/>
            <person name="Johannesson H."/>
        </authorList>
    </citation>
    <scope>NUCLEOTIDE SEQUENCE</scope>
    <source>
        <strain evidence="11">SMH3391-2</strain>
    </source>
</reference>
<evidence type="ECO:0000313" key="11">
    <source>
        <dbReference type="EMBL" id="KAK0625495.1"/>
    </source>
</evidence>
<dbReference type="GO" id="GO:0004571">
    <property type="term" value="F:mannosyl-oligosaccharide 1,2-alpha-mannosidase activity"/>
    <property type="evidence" value="ECO:0007669"/>
    <property type="project" value="InterPro"/>
</dbReference>
<proteinExistence type="inferred from homology"/>
<keyword evidence="7" id="KW-0479">Metal-binding</keyword>
<dbReference type="InterPro" id="IPR036026">
    <property type="entry name" value="Seven-hairpin_glycosidases"/>
</dbReference>
<dbReference type="GO" id="GO:0005509">
    <property type="term" value="F:calcium ion binding"/>
    <property type="evidence" value="ECO:0007669"/>
    <property type="project" value="InterPro"/>
</dbReference>
<dbReference type="GO" id="GO:0005783">
    <property type="term" value="C:endoplasmic reticulum"/>
    <property type="evidence" value="ECO:0007669"/>
    <property type="project" value="TreeGrafter"/>
</dbReference>
<evidence type="ECO:0000256" key="1">
    <source>
        <dbReference type="ARBA" id="ARBA00001913"/>
    </source>
</evidence>
<evidence type="ECO:0000256" key="8">
    <source>
        <dbReference type="PIRSR" id="PIRSR601382-3"/>
    </source>
</evidence>
<dbReference type="Proteomes" id="UP001174934">
    <property type="component" value="Unassembled WGS sequence"/>
</dbReference>
<dbReference type="PRINTS" id="PR00747">
    <property type="entry name" value="GLYHDRLASE47"/>
</dbReference>
<evidence type="ECO:0000256" key="9">
    <source>
        <dbReference type="RuleBase" id="RU361193"/>
    </source>
</evidence>
<keyword evidence="5 8" id="KW-1015">Disulfide bond</keyword>
<comment type="pathway">
    <text evidence="2">Protein modification; protein glycosylation.</text>
</comment>
<keyword evidence="10" id="KW-0472">Membrane</keyword>
<evidence type="ECO:0000313" key="12">
    <source>
        <dbReference type="Proteomes" id="UP001174934"/>
    </source>
</evidence>
<feature type="active site" description="Proton donor" evidence="6">
    <location>
        <position position="511"/>
    </location>
</feature>
<dbReference type="InterPro" id="IPR001382">
    <property type="entry name" value="Glyco_hydro_47"/>
</dbReference>